<evidence type="ECO:0000256" key="4">
    <source>
        <dbReference type="ARBA" id="ARBA00022833"/>
    </source>
</evidence>
<dbReference type="AlphaFoldDB" id="A0A0V0QPR9"/>
<evidence type="ECO:0000256" key="5">
    <source>
        <dbReference type="PROSITE-ProRule" id="PRU00175"/>
    </source>
</evidence>
<dbReference type="Gene3D" id="3.30.40.10">
    <property type="entry name" value="Zinc/RING finger domain, C3HC4 (zinc finger)"/>
    <property type="match status" value="1"/>
</dbReference>
<dbReference type="InterPro" id="IPR052583">
    <property type="entry name" value="ATP-helicase/E3_Ub-Ligase"/>
</dbReference>
<evidence type="ECO:0000259" key="8">
    <source>
        <dbReference type="PROSITE" id="PS51194"/>
    </source>
</evidence>
<dbReference type="SUPFAM" id="SSF52540">
    <property type="entry name" value="P-loop containing nucleoside triphosphate hydrolases"/>
    <property type="match status" value="1"/>
</dbReference>
<dbReference type="SMART" id="SM00184">
    <property type="entry name" value="RING"/>
    <property type="match status" value="1"/>
</dbReference>
<keyword evidence="4" id="KW-0862">Zinc</keyword>
<sequence>MIKNMNYQRFFLIEPALKQNKNYIFEYNFKVRSCGGKGLISIGTKKKPENREKYLGHGCYMIRQDGLELNHHDVGQNLYYTQFQFNEGDEVKMTIDFNDETITYLNLNTNQRYKQYFNLQSLLNPQLNEYKMEQGKQKSKADQEKIKKYLISKKKKELEKELKSLKQDQEVQNEEKKQLQTHIQSQLNLLEEQENSLQFLENIDKVLNLNLNDEFENNKILDQSYYDDFNTLDITICGLIYDYQDQIELVGSQKQINIKQKIFDPLQINFEAQMITADCFVYDGQNQKKIDRFGFEKGDRIKLQIDLVENQLNYFNLTTKQVEQLFIFECPLCFEDLPKNKLVVTNCLHQVCTKCYDALTSQQMAVCPYCKQILDDKQVMVHPRLQRKTKSKIQMLVEQIKMIDEDDKIIVYTQFHDLTLKIANLLEETNIQYFILKGEPSEVNIRLQKFKKQPDVKVLIMSIEQAASGINIVEANHVIFVHPIFGMNREKSQITYAQCIGRAYRIGQKKKVYTNVYVTNDSIEEEAYKPFENIFMNIKKQ</sequence>
<dbReference type="InterPro" id="IPR013083">
    <property type="entry name" value="Znf_RING/FYVE/PHD"/>
</dbReference>
<organism evidence="9 10">
    <name type="scientific">Pseudocohnilembus persalinus</name>
    <name type="common">Ciliate</name>
    <dbReference type="NCBI Taxonomy" id="266149"/>
    <lineage>
        <taxon>Eukaryota</taxon>
        <taxon>Sar</taxon>
        <taxon>Alveolata</taxon>
        <taxon>Ciliophora</taxon>
        <taxon>Intramacronucleata</taxon>
        <taxon>Oligohymenophorea</taxon>
        <taxon>Scuticociliatia</taxon>
        <taxon>Philasterida</taxon>
        <taxon>Pseudocohnilembidae</taxon>
        <taxon>Pseudocohnilembus</taxon>
    </lineage>
</organism>
<reference evidence="9 10" key="1">
    <citation type="journal article" date="2015" name="Sci. Rep.">
        <title>Genome of the facultative scuticociliatosis pathogen Pseudocohnilembus persalinus provides insight into its virulence through horizontal gene transfer.</title>
        <authorList>
            <person name="Xiong J."/>
            <person name="Wang G."/>
            <person name="Cheng J."/>
            <person name="Tian M."/>
            <person name="Pan X."/>
            <person name="Warren A."/>
            <person name="Jiang C."/>
            <person name="Yuan D."/>
            <person name="Miao W."/>
        </authorList>
    </citation>
    <scope>NUCLEOTIDE SEQUENCE [LARGE SCALE GENOMIC DNA]</scope>
    <source>
        <strain evidence="9">36N120E</strain>
    </source>
</reference>
<evidence type="ECO:0000256" key="2">
    <source>
        <dbReference type="ARBA" id="ARBA00022771"/>
    </source>
</evidence>
<feature type="domain" description="RING-type" evidence="7">
    <location>
        <begin position="330"/>
        <end position="371"/>
    </location>
</feature>
<dbReference type="InterPro" id="IPR001841">
    <property type="entry name" value="Znf_RING"/>
</dbReference>
<evidence type="ECO:0000256" key="1">
    <source>
        <dbReference type="ARBA" id="ARBA00022723"/>
    </source>
</evidence>
<dbReference type="Proteomes" id="UP000054937">
    <property type="component" value="Unassembled WGS sequence"/>
</dbReference>
<evidence type="ECO:0000256" key="3">
    <source>
        <dbReference type="ARBA" id="ARBA00022801"/>
    </source>
</evidence>
<dbReference type="EMBL" id="LDAU01000120">
    <property type="protein sequence ID" value="KRX04145.1"/>
    <property type="molecule type" value="Genomic_DNA"/>
</dbReference>
<dbReference type="InParanoid" id="A0A0V0QPR9"/>
<dbReference type="InterPro" id="IPR001650">
    <property type="entry name" value="Helicase_C-like"/>
</dbReference>
<keyword evidence="10" id="KW-1185">Reference proteome</keyword>
<dbReference type="OrthoDB" id="423559at2759"/>
<dbReference type="Pfam" id="PF00271">
    <property type="entry name" value="Helicase_C"/>
    <property type="match status" value="1"/>
</dbReference>
<dbReference type="GO" id="GO:0008270">
    <property type="term" value="F:zinc ion binding"/>
    <property type="evidence" value="ECO:0007669"/>
    <property type="project" value="UniProtKB-KW"/>
</dbReference>
<dbReference type="CDD" id="cd16449">
    <property type="entry name" value="RING-HC"/>
    <property type="match status" value="1"/>
</dbReference>
<dbReference type="GO" id="GO:0016787">
    <property type="term" value="F:hydrolase activity"/>
    <property type="evidence" value="ECO:0007669"/>
    <property type="project" value="UniProtKB-KW"/>
</dbReference>
<name>A0A0V0QPR9_PSEPJ</name>
<protein>
    <submittedName>
        <fullName evidence="9">p-loop containing nucleoside triphosphate hydrolase</fullName>
    </submittedName>
</protein>
<dbReference type="CDD" id="cd18793">
    <property type="entry name" value="SF2_C_SNF"/>
    <property type="match status" value="1"/>
</dbReference>
<gene>
    <name evidence="9" type="ORF">PPERSA_11269</name>
</gene>
<proteinExistence type="predicted"/>
<accession>A0A0V0QPR9</accession>
<dbReference type="InterPro" id="IPR017907">
    <property type="entry name" value="Znf_RING_CS"/>
</dbReference>
<keyword evidence="3 9" id="KW-0378">Hydrolase</keyword>
<feature type="domain" description="Helicase C-terminal" evidence="8">
    <location>
        <begin position="395"/>
        <end position="541"/>
    </location>
</feature>
<keyword evidence="6" id="KW-0175">Coiled coil</keyword>
<dbReference type="PROSITE" id="PS00518">
    <property type="entry name" value="ZF_RING_1"/>
    <property type="match status" value="1"/>
</dbReference>
<dbReference type="PROSITE" id="PS50089">
    <property type="entry name" value="ZF_RING_2"/>
    <property type="match status" value="1"/>
</dbReference>
<evidence type="ECO:0000313" key="9">
    <source>
        <dbReference type="EMBL" id="KRX04145.1"/>
    </source>
</evidence>
<feature type="coiled-coil region" evidence="6">
    <location>
        <begin position="148"/>
        <end position="203"/>
    </location>
</feature>
<dbReference type="PANTHER" id="PTHR45865:SF1">
    <property type="entry name" value="E3 UBIQUITIN-PROTEIN LIGASE SHPRH"/>
    <property type="match status" value="1"/>
</dbReference>
<evidence type="ECO:0000256" key="6">
    <source>
        <dbReference type="SAM" id="Coils"/>
    </source>
</evidence>
<evidence type="ECO:0000259" key="7">
    <source>
        <dbReference type="PROSITE" id="PS50089"/>
    </source>
</evidence>
<dbReference type="Pfam" id="PF14634">
    <property type="entry name" value="zf-RING_5"/>
    <property type="match status" value="1"/>
</dbReference>
<dbReference type="SUPFAM" id="SSF57850">
    <property type="entry name" value="RING/U-box"/>
    <property type="match status" value="1"/>
</dbReference>
<dbReference type="PANTHER" id="PTHR45865">
    <property type="entry name" value="E3 UBIQUITIN-PROTEIN LIGASE SHPRH FAMILY MEMBER"/>
    <property type="match status" value="1"/>
</dbReference>
<dbReference type="InterPro" id="IPR049730">
    <property type="entry name" value="SNF2/RAD54-like_C"/>
</dbReference>
<evidence type="ECO:0000313" key="10">
    <source>
        <dbReference type="Proteomes" id="UP000054937"/>
    </source>
</evidence>
<keyword evidence="1" id="KW-0479">Metal-binding</keyword>
<dbReference type="InterPro" id="IPR027417">
    <property type="entry name" value="P-loop_NTPase"/>
</dbReference>
<dbReference type="PROSITE" id="PS51194">
    <property type="entry name" value="HELICASE_CTER"/>
    <property type="match status" value="1"/>
</dbReference>
<keyword evidence="2 5" id="KW-0863">Zinc-finger</keyword>
<comment type="caution">
    <text evidence="9">The sequence shown here is derived from an EMBL/GenBank/DDBJ whole genome shotgun (WGS) entry which is preliminary data.</text>
</comment>
<dbReference type="Gene3D" id="3.40.50.300">
    <property type="entry name" value="P-loop containing nucleotide triphosphate hydrolases"/>
    <property type="match status" value="1"/>
</dbReference>
<dbReference type="SMART" id="SM00490">
    <property type="entry name" value="HELICc"/>
    <property type="match status" value="1"/>
</dbReference>